<accession>A0AAW1WC68</accession>
<protein>
    <submittedName>
        <fullName evidence="2">Uncharacterized protein</fullName>
    </submittedName>
</protein>
<comment type="caution">
    <text evidence="2">The sequence shown here is derived from an EMBL/GenBank/DDBJ whole genome shotgun (WGS) entry which is preliminary data.</text>
</comment>
<dbReference type="Proteomes" id="UP001457282">
    <property type="component" value="Unassembled WGS sequence"/>
</dbReference>
<dbReference type="EMBL" id="JBEDUW010000006">
    <property type="protein sequence ID" value="KAK9922178.1"/>
    <property type="molecule type" value="Genomic_DNA"/>
</dbReference>
<gene>
    <name evidence="2" type="ORF">M0R45_030657</name>
</gene>
<organism evidence="2 3">
    <name type="scientific">Rubus argutus</name>
    <name type="common">Southern blackberry</name>
    <dbReference type="NCBI Taxonomy" id="59490"/>
    <lineage>
        <taxon>Eukaryota</taxon>
        <taxon>Viridiplantae</taxon>
        <taxon>Streptophyta</taxon>
        <taxon>Embryophyta</taxon>
        <taxon>Tracheophyta</taxon>
        <taxon>Spermatophyta</taxon>
        <taxon>Magnoliopsida</taxon>
        <taxon>eudicotyledons</taxon>
        <taxon>Gunneridae</taxon>
        <taxon>Pentapetalae</taxon>
        <taxon>rosids</taxon>
        <taxon>fabids</taxon>
        <taxon>Rosales</taxon>
        <taxon>Rosaceae</taxon>
        <taxon>Rosoideae</taxon>
        <taxon>Rosoideae incertae sedis</taxon>
        <taxon>Rubus</taxon>
    </lineage>
</organism>
<keyword evidence="3" id="KW-1185">Reference proteome</keyword>
<reference evidence="2 3" key="1">
    <citation type="journal article" date="2023" name="G3 (Bethesda)">
        <title>A chromosome-length genome assembly and annotation of blackberry (Rubus argutus, cv. 'Hillquist').</title>
        <authorList>
            <person name="Bruna T."/>
            <person name="Aryal R."/>
            <person name="Dudchenko O."/>
            <person name="Sargent D.J."/>
            <person name="Mead D."/>
            <person name="Buti M."/>
            <person name="Cavallini A."/>
            <person name="Hytonen T."/>
            <person name="Andres J."/>
            <person name="Pham M."/>
            <person name="Weisz D."/>
            <person name="Mascagni F."/>
            <person name="Usai G."/>
            <person name="Natali L."/>
            <person name="Bassil N."/>
            <person name="Fernandez G.E."/>
            <person name="Lomsadze A."/>
            <person name="Armour M."/>
            <person name="Olukolu B."/>
            <person name="Poorten T."/>
            <person name="Britton C."/>
            <person name="Davik J."/>
            <person name="Ashrafi H."/>
            <person name="Aiden E.L."/>
            <person name="Borodovsky M."/>
            <person name="Worthington M."/>
        </authorList>
    </citation>
    <scope>NUCLEOTIDE SEQUENCE [LARGE SCALE GENOMIC DNA]</scope>
    <source>
        <strain evidence="2">PI 553951</strain>
    </source>
</reference>
<feature type="compositionally biased region" description="Basic and acidic residues" evidence="1">
    <location>
        <begin position="108"/>
        <end position="130"/>
    </location>
</feature>
<evidence type="ECO:0000256" key="1">
    <source>
        <dbReference type="SAM" id="MobiDB-lite"/>
    </source>
</evidence>
<evidence type="ECO:0000313" key="3">
    <source>
        <dbReference type="Proteomes" id="UP001457282"/>
    </source>
</evidence>
<feature type="region of interest" description="Disordered" evidence="1">
    <location>
        <begin position="104"/>
        <end position="152"/>
    </location>
</feature>
<sequence>MMGAQRESGEVVNKTAAARLGVRHGEVELGSEDDGDVCEIGLGDVVSASRGEERGEFELSIAHPGDAVPVRSCGLSDGGDGGVETQLGGERELCGGALMVEHGVGVAAEREKKETEERKKGRTGREENRGEKRRRRGQFGRKGEKDENDGTE</sequence>
<evidence type="ECO:0000313" key="2">
    <source>
        <dbReference type="EMBL" id="KAK9922178.1"/>
    </source>
</evidence>
<dbReference type="AlphaFoldDB" id="A0AAW1WC68"/>
<name>A0AAW1WC68_RUBAR</name>
<proteinExistence type="predicted"/>